<proteinExistence type="inferred from homology"/>
<evidence type="ECO:0000256" key="4">
    <source>
        <dbReference type="HAMAP-Rule" id="MF_03052"/>
    </source>
</evidence>
<evidence type="ECO:0000256" key="5">
    <source>
        <dbReference type="SAM" id="MobiDB-lite"/>
    </source>
</evidence>
<evidence type="ECO:0000313" key="7">
    <source>
        <dbReference type="Proteomes" id="UP000242877"/>
    </source>
</evidence>
<dbReference type="AlphaFoldDB" id="A0A168AXX9"/>
<comment type="subcellular location">
    <subcellularLocation>
        <location evidence="4">Cytoplasm</location>
    </subcellularLocation>
</comment>
<comment type="subunit">
    <text evidence="4">Heterotetramer; composed of 2 small (MOCS2A) and 2 large (MOCS2B) subunits.</text>
</comment>
<name>A0A168AXX9_9EURO</name>
<gene>
    <name evidence="4" type="primary">cnxH</name>
    <name evidence="6" type="ORF">AAP_01799</name>
</gene>
<comment type="catalytic activity">
    <reaction evidence="4">
        <text>2 [molybdopterin-synthase sulfur-carrier protein]-C-terminal-Gly-aminoethanethioate + cyclic pyranopterin phosphate + H2O = molybdopterin + 2 [molybdopterin-synthase sulfur-carrier protein]-C-terminal Gly-Gly + 2 H(+)</text>
        <dbReference type="Rhea" id="RHEA:26333"/>
        <dbReference type="Rhea" id="RHEA-COMP:12202"/>
        <dbReference type="Rhea" id="RHEA-COMP:19907"/>
        <dbReference type="ChEBI" id="CHEBI:15377"/>
        <dbReference type="ChEBI" id="CHEBI:15378"/>
        <dbReference type="ChEBI" id="CHEBI:58698"/>
        <dbReference type="ChEBI" id="CHEBI:59648"/>
        <dbReference type="ChEBI" id="CHEBI:90778"/>
        <dbReference type="ChEBI" id="CHEBI:232372"/>
        <dbReference type="EC" id="2.8.1.12"/>
    </reaction>
</comment>
<sequence>MPSSEPPVQHHPLQNGETKLTIRQRRSKHSNLSIITNPASARKDKKHHQQQQPQQKAEEAENVVDRTCNGQFLDIERWYLVYIAGFHDNIADLHLFMILTFVIVPLRDDRDQLVTLRSIAGRSVIAVEELIIITSEQSDRIVNTVNLLELEAESPIQSVTATMRSAPSDSSATTAPAITLPQTIHLIPQNIHIELTSSPLNPSTTISQIRHPSAGANVLFLGTTRDTFEDKNVVRLSYSAYIPMAMRSMTDIAQKTMEKWTDVKGISIVHRLGDVPVGEESIVVGISSGHREAGWRAGEEVLEEVKKRVEIWKEEVFRNENGDNDGEGEGEGRVWKANKDTKADGSKVDGDGDMKN</sequence>
<feature type="region of interest" description="Disordered" evidence="5">
    <location>
        <begin position="1"/>
        <end position="62"/>
    </location>
</feature>
<reference evidence="6 7" key="1">
    <citation type="journal article" date="2016" name="Genome Biol. Evol.">
        <title>Divergent and convergent evolution of fungal pathogenicity.</title>
        <authorList>
            <person name="Shang Y."/>
            <person name="Xiao G."/>
            <person name="Zheng P."/>
            <person name="Cen K."/>
            <person name="Zhan S."/>
            <person name="Wang C."/>
        </authorList>
    </citation>
    <scope>NUCLEOTIDE SEQUENCE [LARGE SCALE GENOMIC DNA]</scope>
    <source>
        <strain evidence="6 7">ARSEF 7405</strain>
    </source>
</reference>
<evidence type="ECO:0000256" key="1">
    <source>
        <dbReference type="ARBA" id="ARBA00022490"/>
    </source>
</evidence>
<dbReference type="SUPFAM" id="SSF54690">
    <property type="entry name" value="Molybdopterin synthase subunit MoaE"/>
    <property type="match status" value="1"/>
</dbReference>
<dbReference type="PANTHER" id="PTHR23404">
    <property type="entry name" value="MOLYBDOPTERIN SYNTHASE RELATED"/>
    <property type="match status" value="1"/>
</dbReference>
<feature type="binding site" evidence="4">
    <location>
        <begin position="313"/>
        <end position="315"/>
    </location>
    <ligand>
        <name>substrate</name>
    </ligand>
</feature>
<evidence type="ECO:0000313" key="6">
    <source>
        <dbReference type="EMBL" id="KZZ94499.1"/>
    </source>
</evidence>
<comment type="similarity">
    <text evidence="4">Belongs to the MoaE family. MOCS2B subfamily.</text>
</comment>
<dbReference type="Gene3D" id="3.90.1170.40">
    <property type="entry name" value="Molybdopterin biosynthesis MoaE subunit"/>
    <property type="match status" value="1"/>
</dbReference>
<dbReference type="GO" id="GO:1990140">
    <property type="term" value="C:molybdopterin synthase complex"/>
    <property type="evidence" value="ECO:0007669"/>
    <property type="project" value="UniProtKB-UniRule"/>
</dbReference>
<dbReference type="OrthoDB" id="5531344at2759"/>
<feature type="binding site" evidence="4">
    <location>
        <position position="306"/>
    </location>
    <ligand>
        <name>substrate</name>
    </ligand>
</feature>
<dbReference type="EC" id="2.8.1.12" evidence="4"/>
<accession>A0A168AXX9</accession>
<comment type="function">
    <text evidence="4">Catalytic subunit of the molybdopterin synthase complex, a complex that catalyzes the conversion of precursor Z into molybdopterin. Acts by mediating the incorporation of 2 sulfur atoms from thiocarboxylated MOCS2A into precursor Z to generate a dithiolene group.</text>
</comment>
<keyword evidence="3 4" id="KW-0501">Molybdenum cofactor biosynthesis</keyword>
<dbReference type="GO" id="GO:0030366">
    <property type="term" value="F:molybdopterin synthase activity"/>
    <property type="evidence" value="ECO:0007669"/>
    <property type="project" value="UniProtKB-UniRule"/>
</dbReference>
<feature type="compositionally biased region" description="Polar residues" evidence="5">
    <location>
        <begin position="30"/>
        <end position="39"/>
    </location>
</feature>
<feature type="region of interest" description="Disordered" evidence="5">
    <location>
        <begin position="318"/>
        <end position="356"/>
    </location>
</feature>
<organism evidence="6 7">
    <name type="scientific">Ascosphaera apis ARSEF 7405</name>
    <dbReference type="NCBI Taxonomy" id="392613"/>
    <lineage>
        <taxon>Eukaryota</taxon>
        <taxon>Fungi</taxon>
        <taxon>Dikarya</taxon>
        <taxon>Ascomycota</taxon>
        <taxon>Pezizomycotina</taxon>
        <taxon>Eurotiomycetes</taxon>
        <taxon>Eurotiomycetidae</taxon>
        <taxon>Onygenales</taxon>
        <taxon>Ascosphaeraceae</taxon>
        <taxon>Ascosphaera</taxon>
    </lineage>
</organism>
<dbReference type="InterPro" id="IPR028888">
    <property type="entry name" value="MOCS2B_euk"/>
</dbReference>
<dbReference type="CDD" id="cd00756">
    <property type="entry name" value="MoaE"/>
    <property type="match status" value="1"/>
</dbReference>
<feature type="compositionally biased region" description="Basic and acidic residues" evidence="5">
    <location>
        <begin position="330"/>
        <end position="356"/>
    </location>
</feature>
<dbReference type="GO" id="GO:0006777">
    <property type="term" value="P:Mo-molybdopterin cofactor biosynthetic process"/>
    <property type="evidence" value="ECO:0007669"/>
    <property type="project" value="UniProtKB-UniRule"/>
</dbReference>
<evidence type="ECO:0000256" key="2">
    <source>
        <dbReference type="ARBA" id="ARBA00022679"/>
    </source>
</evidence>
<dbReference type="Pfam" id="PF02391">
    <property type="entry name" value="MoaE"/>
    <property type="match status" value="1"/>
</dbReference>
<keyword evidence="7" id="KW-1185">Reference proteome</keyword>
<dbReference type="HAMAP" id="MF_03052">
    <property type="entry name" value="MOC2B"/>
    <property type="match status" value="1"/>
</dbReference>
<keyword evidence="1 4" id="KW-0963">Cytoplasm</keyword>
<dbReference type="Proteomes" id="UP000242877">
    <property type="component" value="Unassembled WGS sequence"/>
</dbReference>
<evidence type="ECO:0000256" key="3">
    <source>
        <dbReference type="ARBA" id="ARBA00023150"/>
    </source>
</evidence>
<comment type="caution">
    <text evidence="6">The sequence shown here is derived from an EMBL/GenBank/DDBJ whole genome shotgun (WGS) entry which is preliminary data.</text>
</comment>
<protein>
    <recommendedName>
        <fullName evidence="4">Molybdopterin synthase catalytic subunit</fullName>
        <ecNumber evidence="4">2.8.1.12</ecNumber>
    </recommendedName>
    <alternativeName>
        <fullName evidence="4">Common component for nitrate reductase and xanthine dehydrogenase protein H</fullName>
    </alternativeName>
    <alternativeName>
        <fullName evidence="4">Molybdenum cofactor synthesis protein 2 large subunit</fullName>
    </alternativeName>
    <alternativeName>
        <fullName evidence="4">Molybdenum cofactor synthesis protein 2B</fullName>
        <shortName evidence="4">MOCS2B</shortName>
    </alternativeName>
</protein>
<dbReference type="VEuPathDB" id="FungiDB:AAP_01799"/>
<keyword evidence="2 4" id="KW-0808">Transferase</keyword>
<dbReference type="InterPro" id="IPR003448">
    <property type="entry name" value="Mopterin_biosynth_MoaE"/>
</dbReference>
<dbReference type="EMBL" id="AZGZ01000006">
    <property type="protein sequence ID" value="KZZ94499.1"/>
    <property type="molecule type" value="Genomic_DNA"/>
</dbReference>
<dbReference type="UniPathway" id="UPA00344"/>
<comment type="pathway">
    <text evidence="4">Cofactor biosynthesis; molybdopterin biosynthesis.</text>
</comment>
<dbReference type="InterPro" id="IPR036563">
    <property type="entry name" value="MoaE_sf"/>
</dbReference>
<feature type="binding site" evidence="4">
    <location>
        <begin position="290"/>
        <end position="291"/>
    </location>
    <ligand>
        <name>substrate</name>
    </ligand>
</feature>